<keyword evidence="8 13" id="KW-1133">Transmembrane helix</keyword>
<evidence type="ECO:0000256" key="10">
    <source>
        <dbReference type="ARBA" id="ARBA00023136"/>
    </source>
</evidence>
<comment type="similarity">
    <text evidence="11">Belongs to the UQCC4 family.</text>
</comment>
<evidence type="ECO:0000313" key="14">
    <source>
        <dbReference type="EMBL" id="KAI5624147.1"/>
    </source>
</evidence>
<evidence type="ECO:0000256" key="1">
    <source>
        <dbReference type="ARBA" id="ARBA00004434"/>
    </source>
</evidence>
<reference evidence="14" key="1">
    <citation type="submission" date="2018-07" db="EMBL/GenBank/DDBJ databases">
        <title>Comparative genomics of catfishes provides insights into carnivory and benthic adaptation.</title>
        <authorList>
            <person name="Zhang Y."/>
            <person name="Wang D."/>
            <person name="Peng Z."/>
            <person name="Zheng S."/>
            <person name="Shao F."/>
            <person name="Tao W."/>
        </authorList>
    </citation>
    <scope>NUCLEOTIDE SEQUENCE</scope>
    <source>
        <strain evidence="14">Chongqing</strain>
    </source>
</reference>
<accession>A0AAD5FQJ7</accession>
<evidence type="ECO:0000256" key="9">
    <source>
        <dbReference type="ARBA" id="ARBA00023128"/>
    </source>
</evidence>
<dbReference type="PANTHER" id="PTHR35268">
    <property type="entry name" value="PROTEIN CCSMST1"/>
    <property type="match status" value="1"/>
</dbReference>
<evidence type="ECO:0000256" key="6">
    <source>
        <dbReference type="ARBA" id="ARBA00022792"/>
    </source>
</evidence>
<evidence type="ECO:0000256" key="7">
    <source>
        <dbReference type="ARBA" id="ARBA00022982"/>
    </source>
</evidence>
<keyword evidence="4 13" id="KW-0812">Transmembrane</keyword>
<dbReference type="PRINTS" id="PR02042">
    <property type="entry name" value="CCSMST1"/>
</dbReference>
<keyword evidence="7" id="KW-0249">Electron transport</keyword>
<dbReference type="InterPro" id="IPR029160">
    <property type="entry name" value="UQCC4"/>
</dbReference>
<evidence type="ECO:0000256" key="3">
    <source>
        <dbReference type="ARBA" id="ARBA00022660"/>
    </source>
</evidence>
<keyword evidence="5" id="KW-0732">Signal</keyword>
<keyword evidence="9" id="KW-0496">Mitochondrion</keyword>
<name>A0AAD5FQJ7_SILAS</name>
<evidence type="ECO:0000256" key="2">
    <source>
        <dbReference type="ARBA" id="ARBA00022448"/>
    </source>
</evidence>
<keyword evidence="2" id="KW-0813">Transport</keyword>
<sequence length="143" mass="16225">MSAGARCAFTRFLRRYSSRGPAGAVLLRARSFSLTSRLGADPRRSPRSSDGEENLSEPIKFSTSKASHRTWKVERSMGSRFQQPWWHVLPLSVVTIGFLAWCVFREESDIDRALEKQLFQHLPGLLTDIEDEEPTKEPDDGSE</sequence>
<evidence type="ECO:0000256" key="8">
    <source>
        <dbReference type="ARBA" id="ARBA00022989"/>
    </source>
</evidence>
<dbReference type="EMBL" id="MU551591">
    <property type="protein sequence ID" value="KAI5624147.1"/>
    <property type="molecule type" value="Genomic_DNA"/>
</dbReference>
<evidence type="ECO:0000256" key="13">
    <source>
        <dbReference type="SAM" id="Phobius"/>
    </source>
</evidence>
<keyword evidence="15" id="KW-1185">Reference proteome</keyword>
<comment type="caution">
    <text evidence="14">The sequence shown here is derived from an EMBL/GenBank/DDBJ whole genome shotgun (WGS) entry which is preliminary data.</text>
</comment>
<keyword evidence="10 13" id="KW-0472">Membrane</keyword>
<feature type="compositionally biased region" description="Basic and acidic residues" evidence="12">
    <location>
        <begin position="40"/>
        <end position="50"/>
    </location>
</feature>
<evidence type="ECO:0000256" key="4">
    <source>
        <dbReference type="ARBA" id="ARBA00022692"/>
    </source>
</evidence>
<proteinExistence type="inferred from homology"/>
<evidence type="ECO:0000256" key="5">
    <source>
        <dbReference type="ARBA" id="ARBA00022729"/>
    </source>
</evidence>
<dbReference type="InterPro" id="IPR023248">
    <property type="entry name" value="UQCC4_vert"/>
</dbReference>
<protein>
    <submittedName>
        <fullName evidence="14">Protein CCSMST1 isoform X1</fullName>
    </submittedName>
</protein>
<evidence type="ECO:0000256" key="11">
    <source>
        <dbReference type="ARBA" id="ARBA00034713"/>
    </source>
</evidence>
<dbReference type="GO" id="GO:0005743">
    <property type="term" value="C:mitochondrial inner membrane"/>
    <property type="evidence" value="ECO:0007669"/>
    <property type="project" value="UniProtKB-SubCell"/>
</dbReference>
<feature type="region of interest" description="Disordered" evidence="12">
    <location>
        <begin position="38"/>
        <end position="61"/>
    </location>
</feature>
<keyword evidence="6" id="KW-0999">Mitochondrion inner membrane</keyword>
<evidence type="ECO:0000256" key="12">
    <source>
        <dbReference type="SAM" id="MobiDB-lite"/>
    </source>
</evidence>
<organism evidence="14 15">
    <name type="scientific">Silurus asotus</name>
    <name type="common">Amur catfish</name>
    <name type="synonym">Parasilurus asotus</name>
    <dbReference type="NCBI Taxonomy" id="30991"/>
    <lineage>
        <taxon>Eukaryota</taxon>
        <taxon>Metazoa</taxon>
        <taxon>Chordata</taxon>
        <taxon>Craniata</taxon>
        <taxon>Vertebrata</taxon>
        <taxon>Euteleostomi</taxon>
        <taxon>Actinopterygii</taxon>
        <taxon>Neopterygii</taxon>
        <taxon>Teleostei</taxon>
        <taxon>Ostariophysi</taxon>
        <taxon>Siluriformes</taxon>
        <taxon>Siluridae</taxon>
        <taxon>Silurus</taxon>
    </lineage>
</organism>
<keyword evidence="3" id="KW-0679">Respiratory chain</keyword>
<comment type="subcellular location">
    <subcellularLocation>
        <location evidence="1">Mitochondrion inner membrane</location>
        <topology evidence="1">Single-pass membrane protein</topology>
    </subcellularLocation>
</comment>
<feature type="transmembrane region" description="Helical" evidence="13">
    <location>
        <begin position="85"/>
        <end position="104"/>
    </location>
</feature>
<gene>
    <name evidence="14" type="ORF">C0J50_16260</name>
</gene>
<evidence type="ECO:0000313" key="15">
    <source>
        <dbReference type="Proteomes" id="UP001205998"/>
    </source>
</evidence>
<dbReference type="Proteomes" id="UP001205998">
    <property type="component" value="Unassembled WGS sequence"/>
</dbReference>
<dbReference type="PANTHER" id="PTHR35268:SF1">
    <property type="entry name" value="UBIQUINOL-CYTOCHROME-C REDUCTASE COMPLEX ASSEMBLY FACTOR 4"/>
    <property type="match status" value="1"/>
</dbReference>
<dbReference type="Pfam" id="PF15013">
    <property type="entry name" value="CCSMST1"/>
    <property type="match status" value="1"/>
</dbReference>
<dbReference type="AlphaFoldDB" id="A0AAD5FQJ7"/>